<dbReference type="Gene3D" id="2.130.10.10">
    <property type="entry name" value="YVTN repeat-like/Quinoprotein amine dehydrogenase"/>
    <property type="match status" value="1"/>
</dbReference>
<name>A0A1A9ZXF0_GLOPL</name>
<sequence>MILIHVGDHAAPICCVEYAESVNGILTGSWDKTVIASPFMSSVMREYMMKRESSPKYPKSCIRSFPNKVAYVMSSIEDRVADEYLDPDPKEEKLKFAFKCHPFTTYNTFATGGSDGYVNIWCGFNKKRLCQFHKYDASISSLNFNYDGSTFAIACSYMDELKVAAENVQSPAIYVRYVTDQGIKQK</sequence>
<dbReference type="EnsemblMetazoa" id="GPAI028128-RA">
    <property type="protein sequence ID" value="GPAI028128-PA"/>
    <property type="gene ID" value="GPAI028128"/>
</dbReference>
<dbReference type="PANTHER" id="PTHR10971">
    <property type="entry name" value="MRNA EXPORT FACTOR AND BUB3"/>
    <property type="match status" value="1"/>
</dbReference>
<evidence type="ECO:0000313" key="4">
    <source>
        <dbReference type="Proteomes" id="UP000092445"/>
    </source>
</evidence>
<dbReference type="STRING" id="7398.A0A1A9ZXF0"/>
<dbReference type="InterPro" id="IPR036322">
    <property type="entry name" value="WD40_repeat_dom_sf"/>
</dbReference>
<dbReference type="InterPro" id="IPR015943">
    <property type="entry name" value="WD40/YVTN_repeat-like_dom_sf"/>
</dbReference>
<protein>
    <submittedName>
        <fullName evidence="3">Uncharacterized protein</fullName>
    </submittedName>
</protein>
<evidence type="ECO:0000256" key="2">
    <source>
        <dbReference type="ARBA" id="ARBA00022737"/>
    </source>
</evidence>
<accession>A0A1A9ZXF0</accession>
<reference evidence="4" key="1">
    <citation type="submission" date="2014-03" db="EMBL/GenBank/DDBJ databases">
        <authorList>
            <person name="Aksoy S."/>
            <person name="Warren W."/>
            <person name="Wilson R.K."/>
        </authorList>
    </citation>
    <scope>NUCLEOTIDE SEQUENCE [LARGE SCALE GENOMIC DNA]</scope>
    <source>
        <strain evidence="4">IAEA</strain>
    </source>
</reference>
<keyword evidence="4" id="KW-1185">Reference proteome</keyword>
<keyword evidence="2" id="KW-0677">Repeat</keyword>
<dbReference type="Pfam" id="PF00400">
    <property type="entry name" value="WD40"/>
    <property type="match status" value="1"/>
</dbReference>
<evidence type="ECO:0000256" key="1">
    <source>
        <dbReference type="ARBA" id="ARBA00022574"/>
    </source>
</evidence>
<dbReference type="AlphaFoldDB" id="A0A1A9ZXF0"/>
<reference evidence="3" key="2">
    <citation type="submission" date="2020-05" db="UniProtKB">
        <authorList>
            <consortium name="EnsemblMetazoa"/>
        </authorList>
    </citation>
    <scope>IDENTIFICATION</scope>
    <source>
        <strain evidence="3">IAEA</strain>
    </source>
</reference>
<organism evidence="3 4">
    <name type="scientific">Glossina pallidipes</name>
    <name type="common">Tsetse fly</name>
    <dbReference type="NCBI Taxonomy" id="7398"/>
    <lineage>
        <taxon>Eukaryota</taxon>
        <taxon>Metazoa</taxon>
        <taxon>Ecdysozoa</taxon>
        <taxon>Arthropoda</taxon>
        <taxon>Hexapoda</taxon>
        <taxon>Insecta</taxon>
        <taxon>Pterygota</taxon>
        <taxon>Neoptera</taxon>
        <taxon>Endopterygota</taxon>
        <taxon>Diptera</taxon>
        <taxon>Brachycera</taxon>
        <taxon>Muscomorpha</taxon>
        <taxon>Hippoboscoidea</taxon>
        <taxon>Glossinidae</taxon>
        <taxon>Glossina</taxon>
    </lineage>
</organism>
<dbReference type="VEuPathDB" id="VectorBase:GPAI028128"/>
<dbReference type="InterPro" id="IPR001680">
    <property type="entry name" value="WD40_rpt"/>
</dbReference>
<dbReference type="Proteomes" id="UP000092445">
    <property type="component" value="Unassembled WGS sequence"/>
</dbReference>
<proteinExistence type="predicted"/>
<keyword evidence="1" id="KW-0853">WD repeat</keyword>
<evidence type="ECO:0000313" key="3">
    <source>
        <dbReference type="EnsemblMetazoa" id="GPAI028128-PA"/>
    </source>
</evidence>
<dbReference type="SUPFAM" id="SSF50978">
    <property type="entry name" value="WD40 repeat-like"/>
    <property type="match status" value="1"/>
</dbReference>